<evidence type="ECO:0000313" key="2">
    <source>
        <dbReference type="Proteomes" id="UP000326582"/>
    </source>
</evidence>
<organism evidence="1 2">
    <name type="scientific">Clavispora lusitaniae</name>
    <name type="common">Candida lusitaniae</name>
    <dbReference type="NCBI Taxonomy" id="36911"/>
    <lineage>
        <taxon>Eukaryota</taxon>
        <taxon>Fungi</taxon>
        <taxon>Dikarya</taxon>
        <taxon>Ascomycota</taxon>
        <taxon>Saccharomycotina</taxon>
        <taxon>Pichiomycetes</taxon>
        <taxon>Metschnikowiaceae</taxon>
        <taxon>Clavispora</taxon>
    </lineage>
</organism>
<dbReference type="Proteomes" id="UP000326582">
    <property type="component" value="Chromosome 2"/>
</dbReference>
<proteinExistence type="predicted"/>
<sequence>MTTFAKSAFDSVRYEAFRPHYPKSFYEILKKYCGRPKVSSTIDLGCGTGVASFPLLELSEKVVGLDLSPKMIETANQIKSDKLAQLGITDQSRIAFKVSAVEDLDEPAQSFDLITCAECIHWFKDFDSFFSAASNLLKPGGVLAYWYYADPVVVAFDGPYDQTRSKVAIADSASSIYRRFVYENPEFLGPHWEQPGRTVLKNFLVEVDKHIPYSKFENVKVNKYVPSTNGETKYAEDDLQISKQSINLQSFIQYISTYSSYHKYDENTGKGKEFLEKFIKAFEEELGWDREKTMLDLEWYSGYTFMTRK</sequence>
<keyword evidence="2" id="KW-1185">Reference proteome</keyword>
<reference evidence="2" key="1">
    <citation type="journal article" date="2019" name="MBio">
        <title>Comparative genomics for the elucidation of multidrug resistance (MDR) in Candida lusitaniae.</title>
        <authorList>
            <person name="Kannan A."/>
            <person name="Asner S.A."/>
            <person name="Trachsel E."/>
            <person name="Kelly S."/>
            <person name="Parker J."/>
            <person name="Sanglard D."/>
        </authorList>
    </citation>
    <scope>NUCLEOTIDE SEQUENCE [LARGE SCALE GENOMIC DNA]</scope>
    <source>
        <strain evidence="2">P1</strain>
    </source>
</reference>
<name>A0ACD0WFX7_CLALS</name>
<gene>
    <name evidence="1" type="ORF">EJF14_20095</name>
</gene>
<dbReference type="EMBL" id="CP038485">
    <property type="protein sequence ID" value="QFZ26199.1"/>
    <property type="molecule type" value="Genomic_DNA"/>
</dbReference>
<accession>A0ACD0WFX7</accession>
<protein>
    <submittedName>
        <fullName evidence="1">Trans-aconitate 3-methyltransferase</fullName>
    </submittedName>
</protein>
<evidence type="ECO:0000313" key="1">
    <source>
        <dbReference type="EMBL" id="QFZ26199.1"/>
    </source>
</evidence>